<comment type="caution">
    <text evidence="1">The sequence shown here is derived from an EMBL/GenBank/DDBJ whole genome shotgun (WGS) entry which is preliminary data.</text>
</comment>
<keyword evidence="2" id="KW-1185">Reference proteome</keyword>
<reference evidence="1 2" key="1">
    <citation type="journal article" date="2020" name="mSystems">
        <title>Defining Genomic and Predicted Metabolic Features of the Acetobacterium Genus.</title>
        <authorList>
            <person name="Ross D.E."/>
            <person name="Marshall C.W."/>
            <person name="Gulliver D."/>
            <person name="May H.D."/>
            <person name="Norman R.S."/>
        </authorList>
    </citation>
    <scope>NUCLEOTIDE SEQUENCE [LARGE SCALE GENOMIC DNA]</scope>
    <source>
        <strain evidence="1 2">DSM 9173</strain>
    </source>
</reference>
<organism evidence="1 2">
    <name type="scientific">Acetobacterium tundrae</name>
    <dbReference type="NCBI Taxonomy" id="132932"/>
    <lineage>
        <taxon>Bacteria</taxon>
        <taxon>Bacillati</taxon>
        <taxon>Bacillota</taxon>
        <taxon>Clostridia</taxon>
        <taxon>Eubacteriales</taxon>
        <taxon>Eubacteriaceae</taxon>
        <taxon>Acetobacterium</taxon>
    </lineage>
</organism>
<sequence length="75" mass="8709">MIELDRILLVEDNTNDVELILMALGENNLVNKMDMIEVMMSHRPSRPAKTFDEATCRERTWGRNFIRSGLHSGLY</sequence>
<evidence type="ECO:0000313" key="1">
    <source>
        <dbReference type="EMBL" id="MBC3797709.1"/>
    </source>
</evidence>
<dbReference type="Proteomes" id="UP000653358">
    <property type="component" value="Unassembled WGS sequence"/>
</dbReference>
<name>A0ABR6WMJ9_9FIRM</name>
<proteinExistence type="predicted"/>
<dbReference type="EMBL" id="WJBB01000014">
    <property type="protein sequence ID" value="MBC3797709.1"/>
    <property type="molecule type" value="Genomic_DNA"/>
</dbReference>
<dbReference type="RefSeq" id="WP_148603946.1">
    <property type="nucleotide sequence ID" value="NZ_RXYB01000011.1"/>
</dbReference>
<protein>
    <recommendedName>
        <fullName evidence="3">Stage 0 sporulation protein A homolog</fullName>
    </recommendedName>
</protein>
<evidence type="ECO:0008006" key="3">
    <source>
        <dbReference type="Google" id="ProtNLM"/>
    </source>
</evidence>
<gene>
    <name evidence="1" type="ORF">GH807_11695</name>
</gene>
<evidence type="ECO:0000313" key="2">
    <source>
        <dbReference type="Proteomes" id="UP000653358"/>
    </source>
</evidence>
<accession>A0ABR6WMJ9</accession>